<proteinExistence type="predicted"/>
<accession>A0A172JHT0</accession>
<dbReference type="GeneID" id="29058740"/>
<evidence type="ECO:0000313" key="1">
    <source>
        <dbReference type="EMBL" id="AMS01106.1"/>
    </source>
</evidence>
<name>A0A172JHT0_BPPB1</name>
<protein>
    <submittedName>
        <fullName evidence="1">Uncharacterized protein</fullName>
    </submittedName>
</protein>
<dbReference type="RefSeq" id="YP_009282926.1">
    <property type="nucleotide sequence ID" value="NC_031039.1"/>
</dbReference>
<dbReference type="Proteomes" id="UP000202618">
    <property type="component" value="Segment"/>
</dbReference>
<dbReference type="EMBL" id="KU878088">
    <property type="protein sequence ID" value="AMS01106.1"/>
    <property type="molecule type" value="Genomic_DNA"/>
</dbReference>
<evidence type="ECO:0000313" key="2">
    <source>
        <dbReference type="Proteomes" id="UP000202618"/>
    </source>
</evidence>
<gene>
    <name evidence="1" type="ORF">AR9_g021</name>
</gene>
<sequence>MKKLNYFSNRNIDDIINESNTSKKIFLSDKEKILMKAGKNPVKINYRKIKKKKRKG</sequence>
<reference evidence="1 2" key="1">
    <citation type="journal article" date="2016" name="Virology">
        <title>The genome of AR9, a giant transducing Bacillus phage encoding two multisubunit RNA polymerases.</title>
        <authorList>
            <person name="Lavysh D."/>
            <person name="Sokolova M."/>
            <person name="Minakhin L."/>
            <person name="Yakunina M."/>
            <person name="Artamonova T."/>
            <person name="Kozyavkin S."/>
            <person name="Makarova K.S."/>
            <person name="Koonin E.V."/>
            <person name="Severinov K."/>
        </authorList>
    </citation>
    <scope>NUCLEOTIDE SEQUENCE [LARGE SCALE GENOMIC DNA]</scope>
</reference>
<organism evidence="1 2">
    <name type="scientific">Bacillus phage AR9</name>
    <dbReference type="NCBI Taxonomy" id="1815509"/>
    <lineage>
        <taxon>Viruses</taxon>
        <taxon>Duplodnaviria</taxon>
        <taxon>Heunggongvirae</taxon>
        <taxon>Uroviricota</taxon>
        <taxon>Caudoviricetes</taxon>
        <taxon>Takahashivirus</taxon>
        <taxon>Bacillus phage PBS1</taxon>
    </lineage>
</organism>
<dbReference type="KEGG" id="vg:29058740"/>